<keyword evidence="2" id="KW-1185">Reference proteome</keyword>
<dbReference type="EMBL" id="JAJAPX010000004">
    <property type="protein sequence ID" value="MCB4808964.1"/>
    <property type="molecule type" value="Genomic_DNA"/>
</dbReference>
<dbReference type="Proteomes" id="UP001139286">
    <property type="component" value="Unassembled WGS sequence"/>
</dbReference>
<sequence>MDTIYGLIDYRGDIRSSKKCIFKKTTNSDEQIYVPKSIKGYKFIEGKYYVSKKTKNNNEYLFLEYLVNGVIDIYYYRDDKGDHYYVSKDNNILYELKNNERSVLIDDVTYIKENKEYIGTLKYLFKESPRIVKSVENIELKHKSLINITKDYHNEVCPDQICLVYEKSIAKVKNKFGLIVGLNMFSISDNNVTDDDYYFRNSNFNFSIAPSIGIYYKIHLPRLNEKLFF</sequence>
<dbReference type="AlphaFoldDB" id="A0A9X1I8X6"/>
<organism evidence="1 2">
    <name type="scientific">Neotamlana sargassicola</name>
    <dbReference type="NCBI Taxonomy" id="2883125"/>
    <lineage>
        <taxon>Bacteria</taxon>
        <taxon>Pseudomonadati</taxon>
        <taxon>Bacteroidota</taxon>
        <taxon>Flavobacteriia</taxon>
        <taxon>Flavobacteriales</taxon>
        <taxon>Flavobacteriaceae</taxon>
        <taxon>Neotamlana</taxon>
    </lineage>
</organism>
<name>A0A9X1I8X6_9FLAO</name>
<accession>A0A9X1I8X6</accession>
<evidence type="ECO:0000313" key="2">
    <source>
        <dbReference type="Proteomes" id="UP001139286"/>
    </source>
</evidence>
<protein>
    <submittedName>
        <fullName evidence="1">Uncharacterized protein</fullName>
    </submittedName>
</protein>
<reference evidence="1" key="1">
    <citation type="submission" date="2021-10" db="EMBL/GenBank/DDBJ databases">
        <title>Tamlana sargassums sp. nov., and Tamlana laminarinivorans sp. nov., two new bacteria isolated from the brown alga.</title>
        <authorList>
            <person name="Li J."/>
        </authorList>
    </citation>
    <scope>NUCLEOTIDE SEQUENCE</scope>
    <source>
        <strain evidence="1">62-3</strain>
    </source>
</reference>
<comment type="caution">
    <text evidence="1">The sequence shown here is derived from an EMBL/GenBank/DDBJ whole genome shotgun (WGS) entry which is preliminary data.</text>
</comment>
<dbReference type="RefSeq" id="WP_226696355.1">
    <property type="nucleotide sequence ID" value="NZ_JAJAPX010000004.1"/>
</dbReference>
<gene>
    <name evidence="1" type="ORF">LG651_11950</name>
</gene>
<proteinExistence type="predicted"/>
<evidence type="ECO:0000313" key="1">
    <source>
        <dbReference type="EMBL" id="MCB4808964.1"/>
    </source>
</evidence>